<dbReference type="EMBL" id="QPJY01000008">
    <property type="protein sequence ID" value="RCX28017.1"/>
    <property type="molecule type" value="Genomic_DNA"/>
</dbReference>
<dbReference type="RefSeq" id="WP_114280441.1">
    <property type="nucleotide sequence ID" value="NZ_QPJY01000008.1"/>
</dbReference>
<dbReference type="InterPro" id="IPR046076">
    <property type="entry name" value="DUF6094"/>
</dbReference>
<evidence type="ECO:0000313" key="2">
    <source>
        <dbReference type="EMBL" id="RCX28017.1"/>
    </source>
</evidence>
<name>A0A369C5X1_9GAMM</name>
<dbReference type="InterPro" id="IPR029063">
    <property type="entry name" value="SAM-dependent_MTases_sf"/>
</dbReference>
<dbReference type="AlphaFoldDB" id="A0A369C5X1"/>
<dbReference type="Proteomes" id="UP000252707">
    <property type="component" value="Unassembled WGS sequence"/>
</dbReference>
<dbReference type="OrthoDB" id="1843260at2"/>
<sequence>MALMFQRLARNFIKNGYFPTDEATLERILSALQPADAPMRILDPCCGEGTALAETAHHLGALGEGAVESFGVEYDAERAWHAKSLLDSCIHGDLMDTVVQPRQFGLLWLNPPYGDLVADQAAASAAKWKGRKRLEKLFYERTVGTLQFGGVLVLIVPGYALDAEFAGWLTRHFTRLRVFRAATDRFQQVVVFGVRKRVDGAVDAETRELLAAVGKGDVMALPLPGSWMDAPYRVPPAPRGEPRFFTVRLDARQLAEEVARSGPTLWDRFGITFQANAREHRRPLRALSRWHLALALAAGQISGVVRSKDGRTFVVKGDTHKEKEVKVETEVNERTGAVTETRIHTDRFVPVIRAIDFTVGSSTYSRILTIQ</sequence>
<protein>
    <recommendedName>
        <fullName evidence="1">DUF6094 domain-containing protein</fullName>
    </recommendedName>
</protein>
<comment type="caution">
    <text evidence="2">The sequence shown here is derived from an EMBL/GenBank/DDBJ whole genome shotgun (WGS) entry which is preliminary data.</text>
</comment>
<dbReference type="Pfam" id="PF19587">
    <property type="entry name" value="DUF6094"/>
    <property type="match status" value="1"/>
</dbReference>
<organism evidence="2 3">
    <name type="scientific">Thioalbus denitrificans</name>
    <dbReference type="NCBI Taxonomy" id="547122"/>
    <lineage>
        <taxon>Bacteria</taxon>
        <taxon>Pseudomonadati</taxon>
        <taxon>Pseudomonadota</taxon>
        <taxon>Gammaproteobacteria</taxon>
        <taxon>Chromatiales</taxon>
        <taxon>Ectothiorhodospiraceae</taxon>
        <taxon>Thioalbus</taxon>
    </lineage>
</organism>
<evidence type="ECO:0000313" key="3">
    <source>
        <dbReference type="Proteomes" id="UP000252707"/>
    </source>
</evidence>
<proteinExistence type="predicted"/>
<feature type="domain" description="DUF6094" evidence="1">
    <location>
        <begin position="10"/>
        <end position="203"/>
    </location>
</feature>
<gene>
    <name evidence="2" type="ORF">DFQ59_10845</name>
</gene>
<keyword evidence="3" id="KW-1185">Reference proteome</keyword>
<dbReference type="PRINTS" id="PR00507">
    <property type="entry name" value="N12N6MTFRASE"/>
</dbReference>
<dbReference type="SUPFAM" id="SSF53335">
    <property type="entry name" value="S-adenosyl-L-methionine-dependent methyltransferases"/>
    <property type="match status" value="1"/>
</dbReference>
<reference evidence="2 3" key="1">
    <citation type="submission" date="2018-07" db="EMBL/GenBank/DDBJ databases">
        <title>Genomic Encyclopedia of Type Strains, Phase IV (KMG-IV): sequencing the most valuable type-strain genomes for metagenomic binning, comparative biology and taxonomic classification.</title>
        <authorList>
            <person name="Goeker M."/>
        </authorList>
    </citation>
    <scope>NUCLEOTIDE SEQUENCE [LARGE SCALE GENOMIC DNA]</scope>
    <source>
        <strain evidence="2 3">DSM 26407</strain>
    </source>
</reference>
<dbReference type="Gene3D" id="3.40.50.150">
    <property type="entry name" value="Vaccinia Virus protein VP39"/>
    <property type="match status" value="1"/>
</dbReference>
<accession>A0A369C5X1</accession>
<evidence type="ECO:0000259" key="1">
    <source>
        <dbReference type="Pfam" id="PF19587"/>
    </source>
</evidence>